<sequence length="380" mass="42857">MIPRSLQMQRLRVVLQHVKMARFSTQSTDEVLFNAVGDKRVIVLNRPKALNALNLNMIRLIYPKMVEWETDPGVSMVMIKAVGEKAFCAGGDIRAVTEAGKVGDSLAKDFFKEEYILNFKIGSYKKPYLAAIDGITMGGGVGLSVHGKYRVATERTVFAMPETGIGLFPDVGGGHFLPWLHGRLGIYLALTGFRLKGRDVFQAGVATHFVQAEKLPALEETLMKLPEASELHIEKVLDSFHSQNPIDKDKPFILAPYLDKINSIFSQATLEDIVKCLESDQSEWAEKQLKTLKKMSPTSMKVTLRQLQMGETMSLAEILQIEYRLSQRCLEDHDFYEGVRAVLIDKDQQPQWRPDTLEGVTPEKLDWYFSPLPPDRELVL</sequence>
<evidence type="ECO:0000256" key="8">
    <source>
        <dbReference type="ARBA" id="ARBA00022801"/>
    </source>
</evidence>
<keyword evidence="14" id="KW-1185">Reference proteome</keyword>
<name>A0AAN9AT08_9CAEN</name>
<evidence type="ECO:0000313" key="13">
    <source>
        <dbReference type="EMBL" id="KAK7092532.1"/>
    </source>
</evidence>
<dbReference type="InterPro" id="IPR032259">
    <property type="entry name" value="HIBYL-CoA-H"/>
</dbReference>
<accession>A0AAN9AT08</accession>
<dbReference type="EC" id="3.1.2.4" evidence="5"/>
<comment type="similarity">
    <text evidence="4">Belongs to the enoyl-CoA hydratase/isomerase family.</text>
</comment>
<comment type="caution">
    <text evidence="13">The sequence shown here is derived from an EMBL/GenBank/DDBJ whole genome shotgun (WGS) entry which is preliminary data.</text>
</comment>
<dbReference type="SUPFAM" id="SSF52096">
    <property type="entry name" value="ClpP/crotonase"/>
    <property type="match status" value="1"/>
</dbReference>
<evidence type="ECO:0000256" key="1">
    <source>
        <dbReference type="ARBA" id="ARBA00001709"/>
    </source>
</evidence>
<keyword evidence="7" id="KW-0101">Branched-chain amino acid catabolism</keyword>
<dbReference type="GO" id="GO:0003860">
    <property type="term" value="F:3-hydroxyisobutyryl-CoA hydrolase activity"/>
    <property type="evidence" value="ECO:0007669"/>
    <property type="project" value="UniProtKB-EC"/>
</dbReference>
<evidence type="ECO:0000256" key="2">
    <source>
        <dbReference type="ARBA" id="ARBA00004173"/>
    </source>
</evidence>
<dbReference type="CDD" id="cd06558">
    <property type="entry name" value="crotonase-like"/>
    <property type="match status" value="1"/>
</dbReference>
<proteinExistence type="inferred from homology"/>
<feature type="domain" description="Enoyl-CoA hydratase/isomerase" evidence="12">
    <location>
        <begin position="40"/>
        <end position="369"/>
    </location>
</feature>
<evidence type="ECO:0000256" key="9">
    <source>
        <dbReference type="ARBA" id="ARBA00023128"/>
    </source>
</evidence>
<evidence type="ECO:0000256" key="7">
    <source>
        <dbReference type="ARBA" id="ARBA00022456"/>
    </source>
</evidence>
<dbReference type="InterPro" id="IPR045004">
    <property type="entry name" value="ECH_dom"/>
</dbReference>
<dbReference type="AlphaFoldDB" id="A0AAN9AT08"/>
<dbReference type="GO" id="GO:0006574">
    <property type="term" value="P:L-valine catabolic process"/>
    <property type="evidence" value="ECO:0007669"/>
    <property type="project" value="TreeGrafter"/>
</dbReference>
<evidence type="ECO:0000256" key="5">
    <source>
        <dbReference type="ARBA" id="ARBA00011915"/>
    </source>
</evidence>
<dbReference type="Pfam" id="PF16113">
    <property type="entry name" value="ECH_2"/>
    <property type="match status" value="1"/>
</dbReference>
<dbReference type="GO" id="GO:0005739">
    <property type="term" value="C:mitochondrion"/>
    <property type="evidence" value="ECO:0007669"/>
    <property type="project" value="UniProtKB-SubCell"/>
</dbReference>
<evidence type="ECO:0000259" key="12">
    <source>
        <dbReference type="Pfam" id="PF16113"/>
    </source>
</evidence>
<dbReference type="Proteomes" id="UP001374579">
    <property type="component" value="Unassembled WGS sequence"/>
</dbReference>
<evidence type="ECO:0000256" key="4">
    <source>
        <dbReference type="ARBA" id="ARBA00005254"/>
    </source>
</evidence>
<comment type="function">
    <text evidence="10">Hydrolyzes 3-hydroxyisobutyryl-CoA (HIBYL-CoA), a saline catabolite. Has high activity toward isobutyryl-CoA. Could be an isobutyryl-CoA dehydrogenase that functions in valine catabolism. Also hydrolyzes 3-hydroxypropanoyl-CoA.</text>
</comment>
<evidence type="ECO:0000256" key="3">
    <source>
        <dbReference type="ARBA" id="ARBA00005109"/>
    </source>
</evidence>
<evidence type="ECO:0000313" key="14">
    <source>
        <dbReference type="Proteomes" id="UP001374579"/>
    </source>
</evidence>
<keyword evidence="9" id="KW-0496">Mitochondrion</keyword>
<protein>
    <recommendedName>
        <fullName evidence="6">3-hydroxyisobutyryl-CoA hydrolase, mitochondrial</fullName>
        <ecNumber evidence="5">3.1.2.4</ecNumber>
    </recommendedName>
    <alternativeName>
        <fullName evidence="11">3-hydroxyisobutyryl-coenzyme A hydrolase</fullName>
    </alternativeName>
</protein>
<dbReference type="InterPro" id="IPR029045">
    <property type="entry name" value="ClpP/crotonase-like_dom_sf"/>
</dbReference>
<keyword evidence="8" id="KW-0378">Hydrolase</keyword>
<dbReference type="PANTHER" id="PTHR43176">
    <property type="entry name" value="3-HYDROXYISOBUTYRYL-COA HYDROLASE-RELATED"/>
    <property type="match status" value="1"/>
</dbReference>
<dbReference type="Gene3D" id="3.90.226.10">
    <property type="entry name" value="2-enoyl-CoA Hydratase, Chain A, domain 1"/>
    <property type="match status" value="1"/>
</dbReference>
<evidence type="ECO:0000256" key="11">
    <source>
        <dbReference type="ARBA" id="ARBA00031181"/>
    </source>
</evidence>
<comment type="subcellular location">
    <subcellularLocation>
        <location evidence="2">Mitochondrion</location>
    </subcellularLocation>
</comment>
<evidence type="ECO:0000256" key="6">
    <source>
        <dbReference type="ARBA" id="ARBA00016714"/>
    </source>
</evidence>
<evidence type="ECO:0000256" key="10">
    <source>
        <dbReference type="ARBA" id="ARBA00024871"/>
    </source>
</evidence>
<gene>
    <name evidence="13" type="ORF">V1264_008264</name>
</gene>
<organism evidence="13 14">
    <name type="scientific">Littorina saxatilis</name>
    <dbReference type="NCBI Taxonomy" id="31220"/>
    <lineage>
        <taxon>Eukaryota</taxon>
        <taxon>Metazoa</taxon>
        <taxon>Spiralia</taxon>
        <taxon>Lophotrochozoa</taxon>
        <taxon>Mollusca</taxon>
        <taxon>Gastropoda</taxon>
        <taxon>Caenogastropoda</taxon>
        <taxon>Littorinimorpha</taxon>
        <taxon>Littorinoidea</taxon>
        <taxon>Littorinidae</taxon>
        <taxon>Littorina</taxon>
    </lineage>
</organism>
<dbReference type="FunFam" id="3.90.226.10:FF:000026">
    <property type="entry name" value="3-hydroxyisobutyryl-CoA hydrolase, mitochondrial"/>
    <property type="match status" value="1"/>
</dbReference>
<comment type="pathway">
    <text evidence="3">Amino-acid degradation; L-valine degradation.</text>
</comment>
<dbReference type="PANTHER" id="PTHR43176:SF3">
    <property type="entry name" value="3-HYDROXYISOBUTYRYL-COA HYDROLASE, MITOCHONDRIAL"/>
    <property type="match status" value="1"/>
</dbReference>
<reference evidence="13 14" key="1">
    <citation type="submission" date="2024-02" db="EMBL/GenBank/DDBJ databases">
        <title>Chromosome-scale genome assembly of the rough periwinkle Littorina saxatilis.</title>
        <authorList>
            <person name="De Jode A."/>
            <person name="Faria R."/>
            <person name="Formenti G."/>
            <person name="Sims Y."/>
            <person name="Smith T.P."/>
            <person name="Tracey A."/>
            <person name="Wood J.M.D."/>
            <person name="Zagrodzka Z.B."/>
            <person name="Johannesson K."/>
            <person name="Butlin R.K."/>
            <person name="Leder E.H."/>
        </authorList>
    </citation>
    <scope>NUCLEOTIDE SEQUENCE [LARGE SCALE GENOMIC DNA]</scope>
    <source>
        <strain evidence="13">Snail1</strain>
        <tissue evidence="13">Muscle</tissue>
    </source>
</reference>
<dbReference type="NCBIfam" id="NF004127">
    <property type="entry name" value="PRK05617.1"/>
    <property type="match status" value="1"/>
</dbReference>
<dbReference type="EMBL" id="JBAMIC010000021">
    <property type="protein sequence ID" value="KAK7092532.1"/>
    <property type="molecule type" value="Genomic_DNA"/>
</dbReference>
<comment type="catalytic activity">
    <reaction evidence="1">
        <text>3-hydroxy-2-methylpropanoyl-CoA + H2O = 3-hydroxy-2-methylpropanoate + CoA + H(+)</text>
        <dbReference type="Rhea" id="RHEA:20888"/>
        <dbReference type="ChEBI" id="CHEBI:11805"/>
        <dbReference type="ChEBI" id="CHEBI:15377"/>
        <dbReference type="ChEBI" id="CHEBI:15378"/>
        <dbReference type="ChEBI" id="CHEBI:57287"/>
        <dbReference type="ChEBI" id="CHEBI:57340"/>
        <dbReference type="EC" id="3.1.2.4"/>
    </reaction>
</comment>